<dbReference type="RefSeq" id="WP_113845364.1">
    <property type="nucleotide sequence ID" value="NZ_CP088203.1"/>
</dbReference>
<dbReference type="CDD" id="cd05243">
    <property type="entry name" value="SDR_a5"/>
    <property type="match status" value="1"/>
</dbReference>
<evidence type="ECO:0000313" key="2">
    <source>
        <dbReference type="Proteomes" id="UP000252797"/>
    </source>
</evidence>
<evidence type="ECO:0000313" key="1">
    <source>
        <dbReference type="EMBL" id="RCA11713.1"/>
    </source>
</evidence>
<dbReference type="Pfam" id="PF13460">
    <property type="entry name" value="NAD_binding_10"/>
    <property type="match status" value="1"/>
</dbReference>
<dbReference type="Gene3D" id="3.40.50.720">
    <property type="entry name" value="NAD(P)-binding Rossmann-like Domain"/>
    <property type="match status" value="1"/>
</dbReference>
<dbReference type="PANTHER" id="PTHR15020:SF50">
    <property type="entry name" value="UPF0659 PROTEIN YMR090W"/>
    <property type="match status" value="1"/>
</dbReference>
<dbReference type="Proteomes" id="UP000252797">
    <property type="component" value="Unassembled WGS sequence"/>
</dbReference>
<organism evidence="1 2">
    <name type="scientific">Enterococcus durans</name>
    <dbReference type="NCBI Taxonomy" id="53345"/>
    <lineage>
        <taxon>Bacteria</taxon>
        <taxon>Bacillati</taxon>
        <taxon>Bacillota</taxon>
        <taxon>Bacilli</taxon>
        <taxon>Lactobacillales</taxon>
        <taxon>Enterococcaceae</taxon>
        <taxon>Enterococcus</taxon>
    </lineage>
</organism>
<proteinExistence type="predicted"/>
<comment type="caution">
    <text evidence="1">The sequence shown here is derived from an EMBL/GenBank/DDBJ whole genome shotgun (WGS) entry which is preliminary data.</text>
</comment>
<gene>
    <name evidence="1" type="ORF">EA71_00733</name>
</gene>
<sequence length="216" mass="23892">MKIFVVGANGQIGRHLIKELASSEHQVVAGVRDVATQSLVKDSNVSYVSFDLTWTPEEMAQSFKGSDVLIFTAGSQGKNLLQVDLDGAIKTMIGAEIANVSRYLMISAVFADDRSKWPESMIDYYITKHYADEWLKNRTSLDYVIIQPVSLTNDEEVTPIQLAKPTEETAKTISRKTVAAVLTALVDQPEIKKTTIVVSEGKDDLSSTLKNWHQGE</sequence>
<dbReference type="InterPro" id="IPR016040">
    <property type="entry name" value="NAD(P)-bd_dom"/>
</dbReference>
<protein>
    <submittedName>
        <fullName evidence="1">NAD dependent epimerase/dehydratase</fullName>
    </submittedName>
</protein>
<reference evidence="1 2" key="1">
    <citation type="submission" date="2015-06" db="EMBL/GenBank/DDBJ databases">
        <title>The Genome Sequence of Enterococcus durans 4EA1.</title>
        <authorList>
            <consortium name="The Broad Institute Genomics Platform"/>
            <consortium name="The Broad Institute Genome Sequencing Center for Infectious Disease"/>
            <person name="Earl A.M."/>
            <person name="Van Tyne D."/>
            <person name="Lebreton F."/>
            <person name="Saavedra J.T."/>
            <person name="Gilmore M.S."/>
            <person name="Manson Mcguire A."/>
            <person name="Clock S."/>
            <person name="Crupain M."/>
            <person name="Rangan U."/>
            <person name="Young S."/>
            <person name="Abouelleil A."/>
            <person name="Cao P."/>
            <person name="Chapman S.B."/>
            <person name="Griggs A."/>
            <person name="Priest M."/>
            <person name="Shea T."/>
            <person name="Wortman J."/>
            <person name="Nusbaum C."/>
            <person name="Birren B."/>
        </authorList>
    </citation>
    <scope>NUCLEOTIDE SEQUENCE [LARGE SCALE GENOMIC DNA]</scope>
    <source>
        <strain evidence="1 2">4EA1</strain>
    </source>
</reference>
<dbReference type="STRING" id="53345.LIU_04865"/>
<dbReference type="SUPFAM" id="SSF51735">
    <property type="entry name" value="NAD(P)-binding Rossmann-fold domains"/>
    <property type="match status" value="1"/>
</dbReference>
<dbReference type="AlphaFoldDB" id="A0A367CJ59"/>
<dbReference type="PANTHER" id="PTHR15020">
    <property type="entry name" value="FLAVIN REDUCTASE-RELATED"/>
    <property type="match status" value="1"/>
</dbReference>
<name>A0A367CJ59_9ENTE</name>
<accession>A0A367CJ59</accession>
<dbReference type="EMBL" id="LEPB01000003">
    <property type="protein sequence ID" value="RCA11713.1"/>
    <property type="molecule type" value="Genomic_DNA"/>
</dbReference>
<dbReference type="InterPro" id="IPR036291">
    <property type="entry name" value="NAD(P)-bd_dom_sf"/>
</dbReference>